<dbReference type="Proteomes" id="UP000237061">
    <property type="component" value="Unassembled WGS sequence"/>
</dbReference>
<dbReference type="SUPFAM" id="SSF53474">
    <property type="entry name" value="alpha/beta-Hydrolases"/>
    <property type="match status" value="1"/>
</dbReference>
<keyword evidence="4" id="KW-1185">Reference proteome</keyword>
<sequence length="253" mass="28025">MTEAGAGAKWPPDHWQEHSFPHLDHAHAFYVIDHGRAEFELPSVMLMHEFPGIKRNLVPLVDTLSQDFRVVVPSILGRDGEPKGLQSLKQICVRREVHVMARHGVSADVGWLRDFADEHVARRRNDPYGVIGMCFSGNFALALAVDHRVAAAVMAQPAIPVWPCALGLSRKDRDDLQNRTNLKVQGYRFRCDLISPAAKLTAAQKLLGDKRMQTFPLSGSEERKHSTLTGPSASGEAIAGVRSFLRERLVAAP</sequence>
<feature type="region of interest" description="Disordered" evidence="1">
    <location>
        <begin position="215"/>
        <end position="234"/>
    </location>
</feature>
<organism evidence="3 4">
    <name type="scientific">Arthrobacter glacialis</name>
    <dbReference type="NCBI Taxonomy" id="1664"/>
    <lineage>
        <taxon>Bacteria</taxon>
        <taxon>Bacillati</taxon>
        <taxon>Actinomycetota</taxon>
        <taxon>Actinomycetes</taxon>
        <taxon>Micrococcales</taxon>
        <taxon>Micrococcaceae</taxon>
        <taxon>Arthrobacter</taxon>
    </lineage>
</organism>
<evidence type="ECO:0000256" key="1">
    <source>
        <dbReference type="SAM" id="MobiDB-lite"/>
    </source>
</evidence>
<evidence type="ECO:0000313" key="4">
    <source>
        <dbReference type="Proteomes" id="UP000237061"/>
    </source>
</evidence>
<name>A0A2S3ZW49_ARTGL</name>
<dbReference type="Gene3D" id="3.40.50.1820">
    <property type="entry name" value="alpha/beta hydrolase"/>
    <property type="match status" value="1"/>
</dbReference>
<protein>
    <recommendedName>
        <fullName evidence="2">Dienelactone hydrolase domain-containing protein</fullName>
    </recommendedName>
</protein>
<evidence type="ECO:0000313" key="3">
    <source>
        <dbReference type="EMBL" id="POH73319.1"/>
    </source>
</evidence>
<dbReference type="InterPro" id="IPR029058">
    <property type="entry name" value="AB_hydrolase_fold"/>
</dbReference>
<proteinExistence type="predicted"/>
<dbReference type="Pfam" id="PF01738">
    <property type="entry name" value="DLH"/>
    <property type="match status" value="1"/>
</dbReference>
<evidence type="ECO:0000259" key="2">
    <source>
        <dbReference type="Pfam" id="PF01738"/>
    </source>
</evidence>
<gene>
    <name evidence="3" type="ORF">CVS27_10360</name>
</gene>
<comment type="caution">
    <text evidence="3">The sequence shown here is derived from an EMBL/GenBank/DDBJ whole genome shotgun (WGS) entry which is preliminary data.</text>
</comment>
<accession>A0A2S3ZW49</accession>
<dbReference type="EMBL" id="PPXC01000007">
    <property type="protein sequence ID" value="POH73319.1"/>
    <property type="molecule type" value="Genomic_DNA"/>
</dbReference>
<reference evidence="3 4" key="1">
    <citation type="submission" date="2018-01" db="EMBL/GenBank/DDBJ databases">
        <title>Arthrobacter sp. nov., from glaciers in China.</title>
        <authorList>
            <person name="Liu Q."/>
            <person name="Xin Y.-H."/>
        </authorList>
    </citation>
    <scope>NUCLEOTIDE SEQUENCE [LARGE SCALE GENOMIC DNA]</scope>
    <source>
        <strain evidence="3 4">HLT2-12-2</strain>
    </source>
</reference>
<dbReference type="GO" id="GO:0016787">
    <property type="term" value="F:hydrolase activity"/>
    <property type="evidence" value="ECO:0007669"/>
    <property type="project" value="InterPro"/>
</dbReference>
<dbReference type="InterPro" id="IPR002925">
    <property type="entry name" value="Dienelactn_hydro"/>
</dbReference>
<feature type="domain" description="Dienelactone hydrolase" evidence="2">
    <location>
        <begin position="40"/>
        <end position="157"/>
    </location>
</feature>
<dbReference type="RefSeq" id="WP_103465668.1">
    <property type="nucleotide sequence ID" value="NZ_PPXC01000007.1"/>
</dbReference>
<dbReference type="AlphaFoldDB" id="A0A2S3ZW49"/>